<dbReference type="Pfam" id="PF07690">
    <property type="entry name" value="MFS_1"/>
    <property type="match status" value="1"/>
</dbReference>
<feature type="domain" description="Major facilitator superfamily (MFS) profile" evidence="8">
    <location>
        <begin position="12"/>
        <end position="397"/>
    </location>
</feature>
<keyword evidence="4 7" id="KW-1133">Transmembrane helix</keyword>
<evidence type="ECO:0000313" key="10">
    <source>
        <dbReference type="Proteomes" id="UP001320544"/>
    </source>
</evidence>
<evidence type="ECO:0000256" key="7">
    <source>
        <dbReference type="SAM" id="Phobius"/>
    </source>
</evidence>
<proteinExistence type="predicted"/>
<evidence type="ECO:0000259" key="8">
    <source>
        <dbReference type="PROSITE" id="PS50850"/>
    </source>
</evidence>
<feature type="transmembrane region" description="Helical" evidence="7">
    <location>
        <begin position="344"/>
        <end position="361"/>
    </location>
</feature>
<feature type="transmembrane region" description="Helical" evidence="7">
    <location>
        <begin position="211"/>
        <end position="229"/>
    </location>
</feature>
<evidence type="ECO:0000256" key="6">
    <source>
        <dbReference type="SAM" id="MobiDB-lite"/>
    </source>
</evidence>
<comment type="subcellular location">
    <subcellularLocation>
        <location evidence="1">Cell membrane</location>
        <topology evidence="1">Multi-pass membrane protein</topology>
    </subcellularLocation>
</comment>
<keyword evidence="10" id="KW-1185">Reference proteome</keyword>
<accession>A0ABM7WIK5</accession>
<dbReference type="Proteomes" id="UP001320544">
    <property type="component" value="Chromosome"/>
</dbReference>
<dbReference type="RefSeq" id="WP_244412338.1">
    <property type="nucleotide sequence ID" value="NZ_AP025564.1"/>
</dbReference>
<evidence type="ECO:0000313" key="9">
    <source>
        <dbReference type="EMBL" id="BDE96078.1"/>
    </source>
</evidence>
<keyword evidence="2" id="KW-1003">Cell membrane</keyword>
<gene>
    <name evidence="9" type="ORF">CE91St30_14110</name>
</gene>
<reference evidence="9 10" key="1">
    <citation type="submission" date="2022-01" db="EMBL/GenBank/DDBJ databases">
        <title>Novel bile acid biosynthetic pathways are enriched in the microbiome of centenarians.</title>
        <authorList>
            <person name="Sato Y."/>
            <person name="Atarashi K."/>
            <person name="Plichta R.D."/>
            <person name="Arai Y."/>
            <person name="Sasajima S."/>
            <person name="Kearney M.S."/>
            <person name="Suda W."/>
            <person name="Takeshita K."/>
            <person name="Sasaki T."/>
            <person name="Okamoto S."/>
            <person name="Skelly N.A."/>
            <person name="Okamura Y."/>
            <person name="Vlamakis H."/>
            <person name="Li Y."/>
            <person name="Tanoue T."/>
            <person name="Takei H."/>
            <person name="Nittono H."/>
            <person name="Narushima S."/>
            <person name="Irie J."/>
            <person name="Itoh H."/>
            <person name="Moriya K."/>
            <person name="Sugiura Y."/>
            <person name="Suematsu M."/>
            <person name="Moritoki N."/>
            <person name="Shibata S."/>
            <person name="Littman R.D."/>
            <person name="Fischbach A.M."/>
            <person name="Uwamino Y."/>
            <person name="Inoue T."/>
            <person name="Honda A."/>
            <person name="Hattori M."/>
            <person name="Murai T."/>
            <person name="Xavier J.R."/>
            <person name="Hirose N."/>
            <person name="Honda K."/>
        </authorList>
    </citation>
    <scope>NUCLEOTIDE SEQUENCE [LARGE SCALE GENOMIC DNA]</scope>
    <source>
        <strain evidence="9 10">CE91-St30</strain>
    </source>
</reference>
<dbReference type="EMBL" id="AP025564">
    <property type="protein sequence ID" value="BDE96078.1"/>
    <property type="molecule type" value="Genomic_DNA"/>
</dbReference>
<keyword evidence="3 7" id="KW-0812">Transmembrane</keyword>
<dbReference type="InterPro" id="IPR050189">
    <property type="entry name" value="MFS_Efflux_Transporters"/>
</dbReference>
<dbReference type="InterPro" id="IPR020846">
    <property type="entry name" value="MFS_dom"/>
</dbReference>
<evidence type="ECO:0000256" key="4">
    <source>
        <dbReference type="ARBA" id="ARBA00022989"/>
    </source>
</evidence>
<feature type="transmembrane region" description="Helical" evidence="7">
    <location>
        <begin position="136"/>
        <end position="154"/>
    </location>
</feature>
<evidence type="ECO:0000256" key="2">
    <source>
        <dbReference type="ARBA" id="ARBA00022475"/>
    </source>
</evidence>
<dbReference type="PANTHER" id="PTHR43124:SF10">
    <property type="entry name" value="PURINE EFFLUX PUMP PBUE"/>
    <property type="match status" value="1"/>
</dbReference>
<evidence type="ECO:0000256" key="3">
    <source>
        <dbReference type="ARBA" id="ARBA00022692"/>
    </source>
</evidence>
<dbReference type="SUPFAM" id="SSF103473">
    <property type="entry name" value="MFS general substrate transporter"/>
    <property type="match status" value="1"/>
</dbReference>
<keyword evidence="5 7" id="KW-0472">Membrane</keyword>
<feature type="transmembrane region" description="Helical" evidence="7">
    <location>
        <begin position="367"/>
        <end position="387"/>
    </location>
</feature>
<feature type="region of interest" description="Disordered" evidence="6">
    <location>
        <begin position="394"/>
        <end position="414"/>
    </location>
</feature>
<dbReference type="InterPro" id="IPR036259">
    <property type="entry name" value="MFS_trans_sf"/>
</dbReference>
<dbReference type="PANTHER" id="PTHR43124">
    <property type="entry name" value="PURINE EFFLUX PUMP PBUE"/>
    <property type="match status" value="1"/>
</dbReference>
<feature type="transmembrane region" description="Helical" evidence="7">
    <location>
        <begin position="249"/>
        <end position="269"/>
    </location>
</feature>
<feature type="transmembrane region" description="Helical" evidence="7">
    <location>
        <begin position="276"/>
        <end position="295"/>
    </location>
</feature>
<name>A0ABM7WIK5_9ACTN</name>
<organism evidence="9 10">
    <name type="scientific">Raoultibacter timonensis</name>
    <dbReference type="NCBI Taxonomy" id="1907662"/>
    <lineage>
        <taxon>Bacteria</taxon>
        <taxon>Bacillati</taxon>
        <taxon>Actinomycetota</taxon>
        <taxon>Coriobacteriia</taxon>
        <taxon>Eggerthellales</taxon>
        <taxon>Eggerthellaceae</taxon>
        <taxon>Raoultibacter</taxon>
    </lineage>
</organism>
<feature type="transmembrane region" description="Helical" evidence="7">
    <location>
        <begin position="78"/>
        <end position="96"/>
    </location>
</feature>
<dbReference type="Gene3D" id="1.20.1250.20">
    <property type="entry name" value="MFS general substrate transporter like domains"/>
    <property type="match status" value="2"/>
</dbReference>
<feature type="transmembrane region" description="Helical" evidence="7">
    <location>
        <begin position="166"/>
        <end position="186"/>
    </location>
</feature>
<feature type="transmembrane region" description="Helical" evidence="7">
    <location>
        <begin position="12"/>
        <end position="33"/>
    </location>
</feature>
<dbReference type="CDD" id="cd17324">
    <property type="entry name" value="MFS_NepI_like"/>
    <property type="match status" value="1"/>
</dbReference>
<dbReference type="PROSITE" id="PS50850">
    <property type="entry name" value="MFS"/>
    <property type="match status" value="1"/>
</dbReference>
<sequence length="457" mass="46412">MTASTSGRSSLLTALLVALAFALGFAEFVLIGITPDVASGLGEPLTLIGDIVGYYALACAIATPVVALATARADRFKLMATLLIVFNAGNLLTLLANGYTLFLISRLLPAATSGTLLAIALTYVSDIVPKGKTASVVGLLLAGFSVSSVIGVPMGATLADLFDWKAAYGCVLLLGLVVSAALLPLLPRTGGAAQAAATLRSQLRLLGDGRVLANIAMILAGAASTYVFYTYLAPMLKDVMGLGSESVSLVLLLFGAACVGSNLLSGWVASRFGIRALPLAFAAHGVLLALLAASIPLGAIGVANILAIGLLMYVMNSTAQMLFQDVARTDYPSALTFSASLHPMAFNAGIAIGSLAGGVVVNAGGLLATGPAGALFAIAAAALALALSRMTSKQRRQQSANKNRGSNAVPHAAATSAVPFPKKTRWGIIGETTEEVCACPAKPNKPSSNEPSKLPTA</sequence>
<feature type="transmembrane region" description="Helical" evidence="7">
    <location>
        <begin position="53"/>
        <end position="71"/>
    </location>
</feature>
<evidence type="ECO:0000256" key="5">
    <source>
        <dbReference type="ARBA" id="ARBA00023136"/>
    </source>
</evidence>
<feature type="region of interest" description="Disordered" evidence="6">
    <location>
        <begin position="437"/>
        <end position="457"/>
    </location>
</feature>
<dbReference type="InterPro" id="IPR011701">
    <property type="entry name" value="MFS"/>
</dbReference>
<protein>
    <submittedName>
        <fullName evidence="9">Chloramphenicol resistance protein</fullName>
    </submittedName>
</protein>
<evidence type="ECO:0000256" key="1">
    <source>
        <dbReference type="ARBA" id="ARBA00004651"/>
    </source>
</evidence>
<feature type="transmembrane region" description="Helical" evidence="7">
    <location>
        <begin position="102"/>
        <end position="124"/>
    </location>
</feature>
<feature type="compositionally biased region" description="Polar residues" evidence="6">
    <location>
        <begin position="397"/>
        <end position="406"/>
    </location>
</feature>
<feature type="transmembrane region" description="Helical" evidence="7">
    <location>
        <begin position="301"/>
        <end position="323"/>
    </location>
</feature>